<dbReference type="InterPro" id="IPR050583">
    <property type="entry name" value="Mycobacterial_A85_antigen"/>
</dbReference>
<dbReference type="AlphaFoldDB" id="A0A231HFL9"/>
<evidence type="ECO:0000256" key="1">
    <source>
        <dbReference type="SAM" id="SignalP"/>
    </source>
</evidence>
<dbReference type="PANTHER" id="PTHR48098">
    <property type="entry name" value="ENTEROCHELIN ESTERASE-RELATED"/>
    <property type="match status" value="1"/>
</dbReference>
<name>A0A231HFL9_9NOCA</name>
<evidence type="ECO:0000313" key="3">
    <source>
        <dbReference type="Proteomes" id="UP000215506"/>
    </source>
</evidence>
<dbReference type="Proteomes" id="UP000215506">
    <property type="component" value="Unassembled WGS sequence"/>
</dbReference>
<accession>A0A231HFL9</accession>
<feature type="signal peptide" evidence="1">
    <location>
        <begin position="1"/>
        <end position="29"/>
    </location>
</feature>
<gene>
    <name evidence="2" type="primary">fbpA_2</name>
    <name evidence="2" type="ORF">B7C42_00865</name>
</gene>
<sequence length="340" mass="36073">MFGKVLRGSIIPAVLMMAGAVLGAAPAGAQPDPVAADGSAVTGSWRLDPRTEQLRVHSAAMNTDIMVKVQTPADDRAPAPVLYLLNGGGGGQDSATWERNTDVAGFLSAKQTYVVQPVGGRWSYYTDWRAPDPKLGVYKWKTFLTAELPPLIDGRYRTTGANALAGLSTSGTSVLQLPIAAPGLYRSVAAYSGCAQISDPIGREFVKMAVQTWGGGDVENMYGPDDDPMWAANDPYVHADGLRGLNLFISTGTGVPGMYDAYGGDHMQPGPRGYLDQLVIGGVIEAAVNWCTHNMSTRLGELGIPATFDFEPTGTHSWGYWQDALKRSWPVLAAGLGIAP</sequence>
<organism evidence="2 3">
    <name type="scientific">Nocardia cerradoensis</name>
    <dbReference type="NCBI Taxonomy" id="85688"/>
    <lineage>
        <taxon>Bacteria</taxon>
        <taxon>Bacillati</taxon>
        <taxon>Actinomycetota</taxon>
        <taxon>Actinomycetes</taxon>
        <taxon>Mycobacteriales</taxon>
        <taxon>Nocardiaceae</taxon>
        <taxon>Nocardia</taxon>
    </lineage>
</organism>
<dbReference type="Gene3D" id="3.40.50.1820">
    <property type="entry name" value="alpha/beta hydrolase"/>
    <property type="match status" value="1"/>
</dbReference>
<dbReference type="PANTHER" id="PTHR48098:SF1">
    <property type="entry name" value="DIACYLGLYCEROL ACYLTRANSFERASE_MYCOLYLTRANSFERASE AG85A"/>
    <property type="match status" value="1"/>
</dbReference>
<evidence type="ECO:0000313" key="2">
    <source>
        <dbReference type="EMBL" id="OXR47740.1"/>
    </source>
</evidence>
<proteinExistence type="predicted"/>
<dbReference type="EMBL" id="NGAF01000001">
    <property type="protein sequence ID" value="OXR47740.1"/>
    <property type="molecule type" value="Genomic_DNA"/>
</dbReference>
<comment type="caution">
    <text evidence="2">The sequence shown here is derived from an EMBL/GenBank/DDBJ whole genome shotgun (WGS) entry which is preliminary data.</text>
</comment>
<keyword evidence="2" id="KW-0808">Transferase</keyword>
<feature type="chain" id="PRO_5012149939" evidence="1">
    <location>
        <begin position="30"/>
        <end position="340"/>
    </location>
</feature>
<dbReference type="InterPro" id="IPR000801">
    <property type="entry name" value="Esterase-like"/>
</dbReference>
<dbReference type="Pfam" id="PF00756">
    <property type="entry name" value="Esterase"/>
    <property type="match status" value="1"/>
</dbReference>
<keyword evidence="3" id="KW-1185">Reference proteome</keyword>
<reference evidence="2 3" key="1">
    <citation type="submission" date="2017-07" db="EMBL/GenBank/DDBJ databases">
        <title>First draft Genome Sequence of Nocardia cerradoensis isolated from human infection.</title>
        <authorList>
            <person name="Carrasco G."/>
        </authorList>
    </citation>
    <scope>NUCLEOTIDE SEQUENCE [LARGE SCALE GENOMIC DNA]</scope>
    <source>
        <strain evidence="2 3">CNM20130759</strain>
    </source>
</reference>
<dbReference type="InterPro" id="IPR029058">
    <property type="entry name" value="AB_hydrolase_fold"/>
</dbReference>
<protein>
    <submittedName>
        <fullName evidence="2">Diacylglycerol acyltransferase/mycolyltransferase Ag85A</fullName>
        <ecNumber evidence="2">2.3.1.122</ecNumber>
    </submittedName>
</protein>
<dbReference type="EC" id="2.3.1.122" evidence="2"/>
<keyword evidence="2" id="KW-0012">Acyltransferase</keyword>
<dbReference type="GO" id="GO:0050348">
    <property type="term" value="F:trehalose O-mycolyltransferase activity"/>
    <property type="evidence" value="ECO:0007669"/>
    <property type="project" value="UniProtKB-EC"/>
</dbReference>
<keyword evidence="1" id="KW-0732">Signal</keyword>
<dbReference type="SUPFAM" id="SSF53474">
    <property type="entry name" value="alpha/beta-Hydrolases"/>
    <property type="match status" value="1"/>
</dbReference>